<keyword evidence="2" id="KW-1133">Transmembrane helix</keyword>
<feature type="region of interest" description="Disordered" evidence="1">
    <location>
        <begin position="1015"/>
        <end position="1088"/>
    </location>
</feature>
<dbReference type="AlphaFoldDB" id="A0AAE0YWV2"/>
<dbReference type="GO" id="GO:0008028">
    <property type="term" value="F:monocarboxylic acid transmembrane transporter activity"/>
    <property type="evidence" value="ECO:0007669"/>
    <property type="project" value="TreeGrafter"/>
</dbReference>
<feature type="transmembrane region" description="Helical" evidence="2">
    <location>
        <begin position="873"/>
        <end position="893"/>
    </location>
</feature>
<feature type="transmembrane region" description="Helical" evidence="2">
    <location>
        <begin position="966"/>
        <end position="987"/>
    </location>
</feature>
<evidence type="ECO:0000313" key="4">
    <source>
        <dbReference type="Proteomes" id="UP001283361"/>
    </source>
</evidence>
<feature type="transmembrane region" description="Helical" evidence="2">
    <location>
        <begin position="354"/>
        <end position="373"/>
    </location>
</feature>
<feature type="transmembrane region" description="Helical" evidence="2">
    <location>
        <begin position="442"/>
        <end position="462"/>
    </location>
</feature>
<feature type="compositionally biased region" description="Polar residues" evidence="1">
    <location>
        <begin position="107"/>
        <end position="118"/>
    </location>
</feature>
<feature type="transmembrane region" description="Helical" evidence="2">
    <location>
        <begin position="935"/>
        <end position="960"/>
    </location>
</feature>
<protein>
    <recommendedName>
        <fullName evidence="5">Major facilitator superfamily (MFS) profile domain-containing protein</fullName>
    </recommendedName>
</protein>
<feature type="compositionally biased region" description="Polar residues" evidence="1">
    <location>
        <begin position="694"/>
        <end position="711"/>
    </location>
</feature>
<evidence type="ECO:0000256" key="2">
    <source>
        <dbReference type="SAM" id="Phobius"/>
    </source>
</evidence>
<keyword evidence="2" id="KW-0812">Transmembrane</keyword>
<comment type="caution">
    <text evidence="3">The sequence shown here is derived from an EMBL/GenBank/DDBJ whole genome shotgun (WGS) entry which is preliminary data.</text>
</comment>
<evidence type="ECO:0000313" key="3">
    <source>
        <dbReference type="EMBL" id="KAK3758395.1"/>
    </source>
</evidence>
<dbReference type="Gene3D" id="1.20.1250.20">
    <property type="entry name" value="MFS general substrate transporter like domains"/>
    <property type="match status" value="2"/>
</dbReference>
<feature type="compositionally biased region" description="Polar residues" evidence="1">
    <location>
        <begin position="59"/>
        <end position="74"/>
    </location>
</feature>
<accession>A0AAE0YWV2</accession>
<dbReference type="PANTHER" id="PTHR11360">
    <property type="entry name" value="MONOCARBOXYLATE TRANSPORTER"/>
    <property type="match status" value="1"/>
</dbReference>
<feature type="transmembrane region" description="Helical" evidence="2">
    <location>
        <begin position="899"/>
        <end position="923"/>
    </location>
</feature>
<dbReference type="EMBL" id="JAWDGP010005269">
    <property type="protein sequence ID" value="KAK3758395.1"/>
    <property type="molecule type" value="Genomic_DNA"/>
</dbReference>
<reference evidence="3" key="1">
    <citation type="journal article" date="2023" name="G3 (Bethesda)">
        <title>A reference genome for the long-term kleptoplast-retaining sea slug Elysia crispata morphotype clarki.</title>
        <authorList>
            <person name="Eastman K.E."/>
            <person name="Pendleton A.L."/>
            <person name="Shaikh M.A."/>
            <person name="Suttiyut T."/>
            <person name="Ogas R."/>
            <person name="Tomko P."/>
            <person name="Gavelis G."/>
            <person name="Widhalm J.R."/>
            <person name="Wisecaver J.H."/>
        </authorList>
    </citation>
    <scope>NUCLEOTIDE SEQUENCE</scope>
    <source>
        <strain evidence="3">ECLA1</strain>
    </source>
</reference>
<feature type="transmembrane region" description="Helical" evidence="2">
    <location>
        <begin position="413"/>
        <end position="436"/>
    </location>
</feature>
<feature type="compositionally biased region" description="Polar residues" evidence="1">
    <location>
        <begin position="1031"/>
        <end position="1041"/>
    </location>
</feature>
<feature type="transmembrane region" description="Helical" evidence="2">
    <location>
        <begin position="808"/>
        <end position="834"/>
    </location>
</feature>
<proteinExistence type="predicted"/>
<evidence type="ECO:0000256" key="1">
    <source>
        <dbReference type="SAM" id="MobiDB-lite"/>
    </source>
</evidence>
<name>A0AAE0YWV2_9GAST</name>
<keyword evidence="4" id="KW-1185">Reference proteome</keyword>
<organism evidence="3 4">
    <name type="scientific">Elysia crispata</name>
    <name type="common">lettuce slug</name>
    <dbReference type="NCBI Taxonomy" id="231223"/>
    <lineage>
        <taxon>Eukaryota</taxon>
        <taxon>Metazoa</taxon>
        <taxon>Spiralia</taxon>
        <taxon>Lophotrochozoa</taxon>
        <taxon>Mollusca</taxon>
        <taxon>Gastropoda</taxon>
        <taxon>Heterobranchia</taxon>
        <taxon>Euthyneura</taxon>
        <taxon>Panpulmonata</taxon>
        <taxon>Sacoglossa</taxon>
        <taxon>Placobranchoidea</taxon>
        <taxon>Plakobranchidae</taxon>
        <taxon>Elysia</taxon>
    </lineage>
</organism>
<dbReference type="SUPFAM" id="SSF103473">
    <property type="entry name" value="MFS general substrate transporter"/>
    <property type="match status" value="1"/>
</dbReference>
<feature type="region of interest" description="Disordered" evidence="1">
    <location>
        <begin position="1"/>
        <end position="136"/>
    </location>
</feature>
<dbReference type="InterPro" id="IPR036259">
    <property type="entry name" value="MFS_trans_sf"/>
</dbReference>
<feature type="region of interest" description="Disordered" evidence="1">
    <location>
        <begin position="691"/>
        <end position="711"/>
    </location>
</feature>
<feature type="compositionally biased region" description="Acidic residues" evidence="1">
    <location>
        <begin position="78"/>
        <end position="88"/>
    </location>
</feature>
<feature type="region of interest" description="Disordered" evidence="1">
    <location>
        <begin position="150"/>
        <end position="179"/>
    </location>
</feature>
<feature type="transmembrane region" description="Helical" evidence="2">
    <location>
        <begin position="846"/>
        <end position="866"/>
    </location>
</feature>
<dbReference type="InterPro" id="IPR011701">
    <property type="entry name" value="MFS"/>
</dbReference>
<feature type="transmembrane region" description="Helical" evidence="2">
    <location>
        <begin position="379"/>
        <end position="401"/>
    </location>
</feature>
<dbReference type="Pfam" id="PF07690">
    <property type="entry name" value="MFS_1"/>
    <property type="match status" value="2"/>
</dbReference>
<evidence type="ECO:0008006" key="5">
    <source>
        <dbReference type="Google" id="ProtNLM"/>
    </source>
</evidence>
<dbReference type="Proteomes" id="UP001283361">
    <property type="component" value="Unassembled WGS sequence"/>
</dbReference>
<keyword evidence="2" id="KW-0472">Membrane</keyword>
<feature type="region of interest" description="Disordered" evidence="1">
    <location>
        <begin position="545"/>
        <end position="567"/>
    </location>
</feature>
<dbReference type="InterPro" id="IPR050327">
    <property type="entry name" value="Proton-linked_MCT"/>
</dbReference>
<dbReference type="PANTHER" id="PTHR11360:SF260">
    <property type="entry name" value="MFS DOMAIN-CONTAINING PROTEIN"/>
    <property type="match status" value="1"/>
</dbReference>
<gene>
    <name evidence="3" type="ORF">RRG08_058665</name>
</gene>
<feature type="transmembrane region" description="Helical" evidence="2">
    <location>
        <begin position="285"/>
        <end position="315"/>
    </location>
</feature>
<sequence length="1102" mass="117788">MDEEASVATPLLLGTGDGRQFVASPEWNLVDSNDKGKLEMSGNSHGQEESSKDGPAVLQVQNVQENDIHSSNLSEYEGGQEVDEEEPSDLSKSVTFAEDVAIYSPGQDPTLQPLLTSESTDDITSPDPILPESSDTPAVLEANGEITQVSTPCTTPTVIPLRSEGEEDMDEASKRENDDGQKHFFHVTRVKEPESAGDEVEDSKKLEIVEEEAPKLGKVDSYMSDSGNSTLSYNQDTIGPLENQLFLKNLNYSVSQAAVNEAGDDGDALDLNDFAGVKEDVDGGWAWVILFAAVCSLSLVGSTAFSAGVFMPYILEQIEPDISRASWIGAVHTSVSCFAGPTVSSLVDRIGARWTAFAAGLVIVLGFIGSFFATTFLHLILTHGLLAGVGFGYILNIMFVVTGQYFNRYRGFACGLLATGAGAGILAVGSVMTFLLENFGLNGAYLMWAGVCSHILVFSMLLRPSNEEILRSVEKKISAEHIKMNNANSGLNSLASGLNSVYSNGDVYSVFSGRTSDSRKLHRRPSKRSYRGELANNQLLSNVLNTEVSDSRNSVNTNKSHRSSCSAALSNGNLSLAQNARLLDNTLTTADGHSLAVPGIEGRNSPLLLRASNYTISPLALPDNCGEQLLSPSDKASSSSPCTTSPSNHIHSNFSLANEIIPEHEVVSKTNLELPPSPTLSRSALSDFRKRLHSSASHENSHHTSYSQISHLTSMRGPMRNGDLDNESLTSTLVSYLRPKDILQPRFRLGSRSIPTFFGSVASFPTALAIVKDDLSRIEAIGQPVEKTLHDHLIGLLDSLRLFRNFPFMLFSAACSLWALGEAPFFLYLPAYAISQGTSPSQAPSLYTAIGFGSMCGRFLAGLVASDKMIGPLLIHIGCLGLAGMTMTLTPLVASDWTYQMLCAGLFGVYTGSLVPLLSLITIELLGISELGMGFGLLCMIQGVAYLAGPPLAGALVKAIGFKTCFIIFGILMTMGSLVGMMIAVLLGHEVGGEEDEHGSLDDLERALRRVSNCLSSGSEDDDSQEGSPDASSDISHSRAFQQVAGHASALSGDGEDIQDIGPEGNSPKDEGWGSSDGPSNAWPEEQGELETIAEEVELVVK</sequence>